<feature type="domain" description="BZIP" evidence="8">
    <location>
        <begin position="359"/>
        <end position="404"/>
    </location>
</feature>
<dbReference type="GO" id="GO:0005634">
    <property type="term" value="C:nucleus"/>
    <property type="evidence" value="ECO:0007669"/>
    <property type="project" value="UniProtKB-SubCell"/>
</dbReference>
<dbReference type="InterPro" id="IPR043452">
    <property type="entry name" value="BZIP46-like"/>
</dbReference>
<dbReference type="Proteomes" id="UP001055439">
    <property type="component" value="Chromosome 10"/>
</dbReference>
<dbReference type="CDD" id="cd14707">
    <property type="entry name" value="bZIP_plant_BZIP46"/>
    <property type="match status" value="1"/>
</dbReference>
<dbReference type="AlphaFoldDB" id="A0A9E7JEC7"/>
<evidence type="ECO:0000256" key="7">
    <source>
        <dbReference type="SAM" id="Coils"/>
    </source>
</evidence>
<dbReference type="FunFam" id="1.20.5.170:FF:000036">
    <property type="entry name" value="ABSCISIC ACID-INSENSITIVE 5-like protein 2"/>
    <property type="match status" value="1"/>
</dbReference>
<dbReference type="OrthoDB" id="644067at2759"/>
<proteinExistence type="predicted"/>
<keyword evidence="10" id="KW-1185">Reference proteome</keyword>
<evidence type="ECO:0000256" key="4">
    <source>
        <dbReference type="ARBA" id="ARBA00023125"/>
    </source>
</evidence>
<gene>
    <name evidence="9" type="ORF">MUK42_18612</name>
</gene>
<keyword evidence="3" id="KW-0805">Transcription regulation</keyword>
<organism evidence="9 10">
    <name type="scientific">Musa troglodytarum</name>
    <name type="common">fe'i banana</name>
    <dbReference type="NCBI Taxonomy" id="320322"/>
    <lineage>
        <taxon>Eukaryota</taxon>
        <taxon>Viridiplantae</taxon>
        <taxon>Streptophyta</taxon>
        <taxon>Embryophyta</taxon>
        <taxon>Tracheophyta</taxon>
        <taxon>Spermatophyta</taxon>
        <taxon>Magnoliopsida</taxon>
        <taxon>Liliopsida</taxon>
        <taxon>Zingiberales</taxon>
        <taxon>Musaceae</taxon>
        <taxon>Musa</taxon>
    </lineage>
</organism>
<feature type="coiled-coil region" evidence="7">
    <location>
        <begin position="377"/>
        <end position="404"/>
    </location>
</feature>
<dbReference type="PANTHER" id="PTHR22952:SF385">
    <property type="entry name" value="ABSCISIC ACID-INSENSITIVE 5-LIKE PROTEIN 2"/>
    <property type="match status" value="1"/>
</dbReference>
<keyword evidence="2" id="KW-0938">Abscisic acid signaling pathway</keyword>
<dbReference type="PROSITE" id="PS00036">
    <property type="entry name" value="BZIP_BASIC"/>
    <property type="match status" value="1"/>
</dbReference>
<dbReference type="EMBL" id="CP097503">
    <property type="protein sequence ID" value="URD77970.1"/>
    <property type="molecule type" value="Genomic_DNA"/>
</dbReference>
<keyword evidence="6" id="KW-0539">Nucleus</keyword>
<evidence type="ECO:0000313" key="9">
    <source>
        <dbReference type="EMBL" id="URD77970.1"/>
    </source>
</evidence>
<dbReference type="GO" id="GO:0009738">
    <property type="term" value="P:abscisic acid-activated signaling pathway"/>
    <property type="evidence" value="ECO:0007669"/>
    <property type="project" value="UniProtKB-KW"/>
</dbReference>
<evidence type="ECO:0000256" key="1">
    <source>
        <dbReference type="ARBA" id="ARBA00004123"/>
    </source>
</evidence>
<dbReference type="PANTHER" id="PTHR22952">
    <property type="entry name" value="CAMP-RESPONSE ELEMENT BINDING PROTEIN-RELATED"/>
    <property type="match status" value="1"/>
</dbReference>
<evidence type="ECO:0000256" key="6">
    <source>
        <dbReference type="ARBA" id="ARBA00023242"/>
    </source>
</evidence>
<dbReference type="SMART" id="SM00338">
    <property type="entry name" value="BRLZ"/>
    <property type="match status" value="1"/>
</dbReference>
<keyword evidence="7" id="KW-0175">Coiled coil</keyword>
<dbReference type="InterPro" id="IPR004827">
    <property type="entry name" value="bZIP"/>
</dbReference>
<comment type="subcellular location">
    <subcellularLocation>
        <location evidence="1">Nucleus</location>
    </subcellularLocation>
</comment>
<dbReference type="GO" id="GO:0003677">
    <property type="term" value="F:DNA binding"/>
    <property type="evidence" value="ECO:0007669"/>
    <property type="project" value="UniProtKB-KW"/>
</dbReference>
<evidence type="ECO:0000256" key="3">
    <source>
        <dbReference type="ARBA" id="ARBA00023015"/>
    </source>
</evidence>
<keyword evidence="4" id="KW-0238">DNA-binding</keyword>
<evidence type="ECO:0000259" key="8">
    <source>
        <dbReference type="PROSITE" id="PS50217"/>
    </source>
</evidence>
<evidence type="ECO:0000256" key="2">
    <source>
        <dbReference type="ARBA" id="ARBA00022682"/>
    </source>
</evidence>
<evidence type="ECO:0000256" key="5">
    <source>
        <dbReference type="ARBA" id="ARBA00023163"/>
    </source>
</evidence>
<name>A0A9E7JEC7_9LILI</name>
<protein>
    <submittedName>
        <fullName evidence="9">ABSCISIC ACID-INSENSITIVE 5-like protein</fullName>
    </submittedName>
</protein>
<accession>A0A9E7JEC7</accession>
<dbReference type="GO" id="GO:0003700">
    <property type="term" value="F:DNA-binding transcription factor activity"/>
    <property type="evidence" value="ECO:0007669"/>
    <property type="project" value="InterPro"/>
</dbReference>
<dbReference type="PROSITE" id="PS50217">
    <property type="entry name" value="BZIP"/>
    <property type="match status" value="1"/>
</dbReference>
<dbReference type="SUPFAM" id="SSF57959">
    <property type="entry name" value="Leucine zipper domain"/>
    <property type="match status" value="1"/>
</dbReference>
<dbReference type="GO" id="GO:0045893">
    <property type="term" value="P:positive regulation of DNA-templated transcription"/>
    <property type="evidence" value="ECO:0007669"/>
    <property type="project" value="InterPro"/>
</dbReference>
<dbReference type="InterPro" id="IPR046347">
    <property type="entry name" value="bZIP_sf"/>
</dbReference>
<sequence length="491" mass="54270">MADITLHKHNGLPAGLKAVGFSLPWGAPAPRVALSTGDASPSLDPRFDASKQAMSTPRLMDADPADDGLFVYSRSLHVGFEPEAVITDVFCWRSWLMGIMTMASQGGVGSSGDGQRSQTQGLSRQGSFYNMTLNEVQNHLGEPLHSMNLDDLLKTVFVAEGNQLSSIDLDSPRDQYASNSGLHRQGSITMSRELSKKTVDEVWRDIQLRNEKGNEVQRSDHDRQPMLGEMTLEDFLVKAGVVAEGIGKDRNDLTGNVDPVGNADLIAGTQDFMRSTSWLQQFQRMATIDQQIHGQQSMTGAYMPNCVLPQPMGAGTGPMLEAVFPKGQINISSPTLGAFSDSQTPSRKHGASEDLDILAERRQKRMIKNRESAARSRARKQAYTNELENKVSHLEKENEKLKKQKISSSRSTGSWTKYFSQYPYRNQGTSFAGQAHPRFSLYHLKLNLCMHYCCSGKFSSANMHWISACQTPGAEWLWRGVLTFGLDGSRA</sequence>
<evidence type="ECO:0000313" key="10">
    <source>
        <dbReference type="Proteomes" id="UP001055439"/>
    </source>
</evidence>
<reference evidence="9" key="1">
    <citation type="submission" date="2022-05" db="EMBL/GenBank/DDBJ databases">
        <title>The Musa troglodytarum L. genome provides insights into the mechanism of non-climacteric behaviour and enrichment of carotenoids.</title>
        <authorList>
            <person name="Wang J."/>
        </authorList>
    </citation>
    <scope>NUCLEOTIDE SEQUENCE</scope>
    <source>
        <tissue evidence="9">Leaf</tissue>
    </source>
</reference>
<keyword evidence="5" id="KW-0804">Transcription</keyword>
<dbReference type="Pfam" id="PF00170">
    <property type="entry name" value="bZIP_1"/>
    <property type="match status" value="1"/>
</dbReference>
<dbReference type="Gene3D" id="1.20.5.170">
    <property type="match status" value="1"/>
</dbReference>